<dbReference type="InterPro" id="IPR011827">
    <property type="entry name" value="LeuD_type2/HacB/DmdB"/>
</dbReference>
<evidence type="ECO:0000313" key="4">
    <source>
        <dbReference type="EMBL" id="CUS53247.1"/>
    </source>
</evidence>
<evidence type="ECO:0000259" key="3">
    <source>
        <dbReference type="Pfam" id="PF00694"/>
    </source>
</evidence>
<organism evidence="4">
    <name type="scientific">hydrothermal vent metagenome</name>
    <dbReference type="NCBI Taxonomy" id="652676"/>
    <lineage>
        <taxon>unclassified sequences</taxon>
        <taxon>metagenomes</taxon>
        <taxon>ecological metagenomes</taxon>
    </lineage>
</organism>
<gene>
    <name evidence="4" type="ORF">MGWOODY_XGa1725</name>
</gene>
<dbReference type="InterPro" id="IPR000573">
    <property type="entry name" value="AconitaseA/IPMdHydase_ssu_swvl"/>
</dbReference>
<dbReference type="Pfam" id="PF00694">
    <property type="entry name" value="Aconitase_C"/>
    <property type="match status" value="1"/>
</dbReference>
<evidence type="ECO:0000256" key="1">
    <source>
        <dbReference type="ARBA" id="ARBA00009869"/>
    </source>
</evidence>
<evidence type="ECO:0000256" key="2">
    <source>
        <dbReference type="ARBA" id="ARBA00023239"/>
    </source>
</evidence>
<keyword evidence="2 4" id="KW-0456">Lyase</keyword>
<dbReference type="GO" id="GO:0003861">
    <property type="term" value="F:3-isopropylmalate dehydratase activity"/>
    <property type="evidence" value="ECO:0007669"/>
    <property type="project" value="UniProtKB-EC"/>
</dbReference>
<sequence>MKSHRVWLLGDDIDTDVLAPGAFMKGSIEELSKHCLEAVEPDFAENVKTGDVIVAGQNFGAGSSREQAALVLKLLGIEAIIAQSFGGIFFRNAFNIALPLFTVKSIQGISAGDQLVIDIETSQILNQNTDQEIIAETLPVHLVSIVRSGGLIPHLQNRLARQQKHHPQ</sequence>
<feature type="domain" description="Aconitase A/isopropylmalate dehydratase small subunit swivel" evidence="3">
    <location>
        <begin position="50"/>
        <end position="98"/>
    </location>
</feature>
<dbReference type="EC" id="4.2.1.33" evidence="4"/>
<dbReference type="InterPro" id="IPR050075">
    <property type="entry name" value="LeuD"/>
</dbReference>
<dbReference type="PANTHER" id="PTHR43345">
    <property type="entry name" value="3-ISOPROPYLMALATE DEHYDRATASE SMALL SUBUNIT 2-RELATED-RELATED"/>
    <property type="match status" value="1"/>
</dbReference>
<dbReference type="PANTHER" id="PTHR43345:SF2">
    <property type="entry name" value="3-ISOPROPYLMALATE DEHYDRATASE SMALL SUBUNIT 1"/>
    <property type="match status" value="1"/>
</dbReference>
<dbReference type="EMBL" id="CZRL01000095">
    <property type="protein sequence ID" value="CUS53247.1"/>
    <property type="molecule type" value="Genomic_DNA"/>
</dbReference>
<dbReference type="SUPFAM" id="SSF52016">
    <property type="entry name" value="LeuD/IlvD-like"/>
    <property type="match status" value="1"/>
</dbReference>
<dbReference type="Gene3D" id="3.20.19.10">
    <property type="entry name" value="Aconitase, domain 4"/>
    <property type="match status" value="1"/>
</dbReference>
<protein>
    <submittedName>
        <fullName evidence="4">3-isopropylmalate dehydratase small subunit</fullName>
        <ecNumber evidence="4">4.2.1.33</ecNumber>
    </submittedName>
</protein>
<dbReference type="AlphaFoldDB" id="A0A160TTE3"/>
<reference evidence="4" key="1">
    <citation type="submission" date="2015-10" db="EMBL/GenBank/DDBJ databases">
        <authorList>
            <person name="Gilbert D.G."/>
        </authorList>
    </citation>
    <scope>NUCLEOTIDE SEQUENCE</scope>
</reference>
<comment type="similarity">
    <text evidence="1">Belongs to the LeuD family. LeuD type 2 subfamily.</text>
</comment>
<dbReference type="NCBIfam" id="TIGR02087">
    <property type="entry name" value="LEUD_arch"/>
    <property type="match status" value="1"/>
</dbReference>
<dbReference type="InterPro" id="IPR015928">
    <property type="entry name" value="Aconitase/3IPM_dehydase_swvl"/>
</dbReference>
<accession>A0A160TTE3</accession>
<proteinExistence type="inferred from homology"/>
<name>A0A160TTE3_9ZZZZ</name>